<evidence type="ECO:0000256" key="1">
    <source>
        <dbReference type="SAM" id="MobiDB-lite"/>
    </source>
</evidence>
<dbReference type="EMBL" id="BRLJ01000001">
    <property type="protein sequence ID" value="GKX61789.1"/>
    <property type="molecule type" value="Genomic_DNA"/>
</dbReference>
<dbReference type="SUPFAM" id="SSF51120">
    <property type="entry name" value="beta-Roll"/>
    <property type="match status" value="1"/>
</dbReference>
<name>A0ABQ5LEQ1_9GAMM</name>
<keyword evidence="3" id="KW-1185">Reference proteome</keyword>
<organism evidence="2 3">
    <name type="scientific">Pragia fontium</name>
    <dbReference type="NCBI Taxonomy" id="82985"/>
    <lineage>
        <taxon>Bacteria</taxon>
        <taxon>Pseudomonadati</taxon>
        <taxon>Pseudomonadota</taxon>
        <taxon>Gammaproteobacteria</taxon>
        <taxon>Enterobacterales</taxon>
        <taxon>Budviciaceae</taxon>
        <taxon>Pragia</taxon>
    </lineage>
</organism>
<feature type="region of interest" description="Disordered" evidence="1">
    <location>
        <begin position="166"/>
        <end position="200"/>
    </location>
</feature>
<gene>
    <name evidence="2" type="ORF">SOASR032_03580</name>
</gene>
<dbReference type="Proteomes" id="UP001059610">
    <property type="component" value="Unassembled WGS sequence"/>
</dbReference>
<sequence>MDMKLYVQKAGQAVQEMPLDLSTSISANPGTRLFVEGNNGNIANMSRSGSQLVIHTTDGKVINVDNFFGPADQAMSSITIDNDPQSGLPEKQIVLGDERLYADGSEVIAYTPEQLKDVISGWDYYELRGEEGAVAEDGDDNTGLFVALGLGAAGVAGLIALAVDHNKDSSSGSRGPNPSDAGDATTLTINRSNGSSLSGASDAKNTTVYIDVNSDGQHDFTATTDANGNWTFPAPITIPDGATVTVWVLNKSGEKVLVKTIIDATAPDSESMVVSQDLNVITGKTEPGAVIKLDVDGDGKNDYEVKADDKGNYKITLADGTALIPGTSVISMADDLGNTAKITVPVTTKATIIGMSDGENAIDISATTEITSPTIHGLGTPGSVVNVMDGDKVVGTTTVGKDGNWSVKVENLPVGKHDFDVSTVITAPVTDSTKTADITFEQKPYNMSVITADIRGVETDNEVDAPISITRALPNGGYLVAYPETEAPGSKFYDIKVKIFDAQGALVNEMTLGDKNVADGYSRATAQQFLSNFDVAVSPVDGAITVLYAKNGDATSYTGHDVVFERFTAEGTPITNGPQMVKAHNDIGGMNGFLKEWLPDNVADFITNTLSGIVNPIADFLTSALKTIDFLHILPDTDFKAMVDGFVNTLTNHIATALIGQGAHSTSIIQMEDGSVVFTGSNNREPLDLENIVDNLDVSGLVREFCSALGLKGIPIVGSLIDTIVEGILKLAVEPIESIVDKVLSFFDFNLLEAGTNLYSMRYAEDANGNLVKVSDNLETPHDILLGGFLSENGYITTNNGVFDKVCNFLFGTNPGSDSQGLAGSDIGGGQYAVVWQQGCKDWSLDQFLKNPIDLKLSVVDFKTGKIVLDGVTLNTNAPKGSADVAPKIVALDDGTFAVSWARISDGDKGDLLLQRFQIVNNKLVPIDAEPTVVNTTTDGAQGVLMNTLVGAHDITVLENGNYVVTWASMTTEGESHVVSRVFDIYGQAITPEIIVDKGVDDPGTCSLPSVVALADGGFAVTWSEVSDTGGNLYSRTYNNDGSIRGTGEHGDVTKPGEYVEGNYESAVGTEGHDVIDGLKGVTKVNAGDGNDHIMVMSDKFTSIDGGKGFDTVFFGDTEAKTINSTTLNKLSNIEQIDLNTTSALTLDVKYDDLVKLNDEKKLFVNGDSEDKVDLDLTSWTNVAVANKNGVEYNLYVYDKDEDAQIWVQNGISVM</sequence>
<feature type="compositionally biased region" description="Polar residues" evidence="1">
    <location>
        <begin position="185"/>
        <end position="200"/>
    </location>
</feature>
<reference evidence="2" key="1">
    <citation type="submission" date="2022-06" db="EMBL/GenBank/DDBJ databases">
        <title>Draft genome sequences of Pragia fontium str. JCM24417.</title>
        <authorList>
            <person name="Wakabayashi Y."/>
            <person name="Kojima K."/>
        </authorList>
    </citation>
    <scope>NUCLEOTIDE SEQUENCE</scope>
    <source>
        <strain evidence="2">JCM 24417</strain>
    </source>
</reference>
<comment type="caution">
    <text evidence="2">The sequence shown here is derived from an EMBL/GenBank/DDBJ whole genome shotgun (WGS) entry which is preliminary data.</text>
</comment>
<proteinExistence type="predicted"/>
<dbReference type="Gene3D" id="2.60.40.10">
    <property type="entry name" value="Immunoglobulins"/>
    <property type="match status" value="2"/>
</dbReference>
<evidence type="ECO:0000313" key="2">
    <source>
        <dbReference type="EMBL" id="GKX61789.1"/>
    </source>
</evidence>
<dbReference type="InterPro" id="IPR013783">
    <property type="entry name" value="Ig-like_fold"/>
</dbReference>
<protein>
    <recommendedName>
        <fullName evidence="4">Bacterial Ig domain-containing protein</fullName>
    </recommendedName>
</protein>
<dbReference type="NCBIfam" id="NF033510">
    <property type="entry name" value="Ca_tandemer"/>
    <property type="match status" value="2"/>
</dbReference>
<accession>A0ABQ5LEQ1</accession>
<evidence type="ECO:0008006" key="4">
    <source>
        <dbReference type="Google" id="ProtNLM"/>
    </source>
</evidence>
<evidence type="ECO:0000313" key="3">
    <source>
        <dbReference type="Proteomes" id="UP001059610"/>
    </source>
</evidence>
<dbReference type="InterPro" id="IPR011049">
    <property type="entry name" value="Serralysin-like_metalloprot_C"/>
</dbReference>